<evidence type="ECO:0000256" key="1">
    <source>
        <dbReference type="ARBA" id="ARBA00004127"/>
    </source>
</evidence>
<evidence type="ECO:0000256" key="3">
    <source>
        <dbReference type="ARBA" id="ARBA00022989"/>
    </source>
</evidence>
<name>A0A2T0LYU4_9PSEU</name>
<evidence type="ECO:0000256" key="6">
    <source>
        <dbReference type="SAM" id="Phobius"/>
    </source>
</evidence>
<evidence type="ECO:0000256" key="2">
    <source>
        <dbReference type="ARBA" id="ARBA00022692"/>
    </source>
</evidence>
<comment type="caution">
    <text evidence="8">The sequence shown here is derived from an EMBL/GenBank/DDBJ whole genome shotgun (WGS) entry which is preliminary data.</text>
</comment>
<evidence type="ECO:0000313" key="8">
    <source>
        <dbReference type="EMBL" id="PRX49296.1"/>
    </source>
</evidence>
<evidence type="ECO:0000256" key="4">
    <source>
        <dbReference type="ARBA" id="ARBA00023136"/>
    </source>
</evidence>
<dbReference type="Proteomes" id="UP000238362">
    <property type="component" value="Unassembled WGS sequence"/>
</dbReference>
<dbReference type="InterPro" id="IPR010652">
    <property type="entry name" value="DUF1232"/>
</dbReference>
<protein>
    <submittedName>
        <fullName evidence="8">Uncharacterized membrane protein YkvA (DUF1232 family)</fullName>
    </submittedName>
</protein>
<dbReference type="AlphaFoldDB" id="A0A2T0LYU4"/>
<feature type="transmembrane region" description="Helical" evidence="6">
    <location>
        <begin position="18"/>
        <end position="44"/>
    </location>
</feature>
<dbReference type="GO" id="GO:0012505">
    <property type="term" value="C:endomembrane system"/>
    <property type="evidence" value="ECO:0007669"/>
    <property type="project" value="UniProtKB-SubCell"/>
</dbReference>
<dbReference type="EMBL" id="PVNH01000003">
    <property type="protein sequence ID" value="PRX49296.1"/>
    <property type="molecule type" value="Genomic_DNA"/>
</dbReference>
<dbReference type="InterPro" id="IPR007061">
    <property type="entry name" value="MST-like"/>
</dbReference>
<evidence type="ECO:0000313" key="9">
    <source>
        <dbReference type="Proteomes" id="UP000238362"/>
    </source>
</evidence>
<sequence>MACALARRATLATVTGGWWWDAVLGLVAGLAAAWLLLVAVLFAVRPRGRRLREAVRLLPDVLRLVRRLAADRSLPRGVRVRLWLALGYLALPFDLVPDVVPVLGFADDVVVVTVALRGVVRRAGLAAVRAHWTGSAEGFAVLARAAGLPSAPPRVVGAACQTHPVTEPAVPAENLSPRWAGGRRTEPPRTGDERATLTAFLDWHRATLEAKCAGVAPERLSEFGVPPSGLSLHGIVRHLAAAERWWFRIQFAGEDVPMLYYTDDDPDQDFTDLGGDTGEALAVWRAECARSREIVAAAPGLDTRGARPRSGEPFTLRWLLVHLIAEYARHNGHADLLRERIDGTVGA</sequence>
<dbReference type="Gene3D" id="1.20.120.450">
    <property type="entry name" value="dinb family like domain"/>
    <property type="match status" value="1"/>
</dbReference>
<accession>A0A2T0LYU4</accession>
<feature type="domain" description="DUF1232" evidence="7">
    <location>
        <begin position="79"/>
        <end position="113"/>
    </location>
</feature>
<keyword evidence="2 6" id="KW-0812">Transmembrane</keyword>
<keyword evidence="9" id="KW-1185">Reference proteome</keyword>
<organism evidence="8 9">
    <name type="scientific">Prauserella shujinwangii</name>
    <dbReference type="NCBI Taxonomy" id="1453103"/>
    <lineage>
        <taxon>Bacteria</taxon>
        <taxon>Bacillati</taxon>
        <taxon>Actinomycetota</taxon>
        <taxon>Actinomycetes</taxon>
        <taxon>Pseudonocardiales</taxon>
        <taxon>Pseudonocardiaceae</taxon>
        <taxon>Prauserella</taxon>
    </lineage>
</organism>
<feature type="region of interest" description="Disordered" evidence="5">
    <location>
        <begin position="171"/>
        <end position="191"/>
    </location>
</feature>
<dbReference type="InterPro" id="IPR034660">
    <property type="entry name" value="DinB/YfiT-like"/>
</dbReference>
<proteinExistence type="predicted"/>
<reference evidence="8 9" key="1">
    <citation type="submission" date="2018-03" db="EMBL/GenBank/DDBJ databases">
        <title>Genomic Encyclopedia of Type Strains, Phase III (KMG-III): the genomes of soil and plant-associated and newly described type strains.</title>
        <authorList>
            <person name="Whitman W."/>
        </authorList>
    </citation>
    <scope>NUCLEOTIDE SEQUENCE [LARGE SCALE GENOMIC DNA]</scope>
    <source>
        <strain evidence="8 9">CGMCC 4.7125</strain>
    </source>
</reference>
<comment type="subcellular location">
    <subcellularLocation>
        <location evidence="1">Endomembrane system</location>
        <topology evidence="1">Multi-pass membrane protein</topology>
    </subcellularLocation>
</comment>
<keyword evidence="3 6" id="KW-1133">Transmembrane helix</keyword>
<keyword evidence="4 6" id="KW-0472">Membrane</keyword>
<dbReference type="Pfam" id="PF06803">
    <property type="entry name" value="DUF1232"/>
    <property type="match status" value="1"/>
</dbReference>
<evidence type="ECO:0000259" key="7">
    <source>
        <dbReference type="Pfam" id="PF06803"/>
    </source>
</evidence>
<dbReference type="SUPFAM" id="SSF109854">
    <property type="entry name" value="DinB/YfiT-like putative metalloenzymes"/>
    <property type="match status" value="1"/>
</dbReference>
<dbReference type="Pfam" id="PF04978">
    <property type="entry name" value="MST"/>
    <property type="match status" value="1"/>
</dbReference>
<evidence type="ECO:0000256" key="5">
    <source>
        <dbReference type="SAM" id="MobiDB-lite"/>
    </source>
</evidence>
<gene>
    <name evidence="8" type="ORF">B0I33_103330</name>
</gene>